<keyword evidence="1" id="KW-1015">Disulfide bond</keyword>
<sequence>MNEFPRTNHKGLTSVCLLSPLDTTTTTTTSSSVLRLARHDSRLHVMLVGRLTACLGEEQPPPDRRHVLPPSTATPCCPTTSPSSSSPPTSQCCTQTAWPLCPDGGHSGRRGCGLGCGSCCRSRPHRGRQRGSSEPQQAAPAPAPQQYPQQYPQYQGYPQQGGPSEPQGPCAWEIKQFLQCAQTQSDVSVCEGFNEALRQCRAQHNQAIV</sequence>
<evidence type="ECO:0000313" key="4">
    <source>
        <dbReference type="EMBL" id="KAK8379620.1"/>
    </source>
</evidence>
<proteinExistence type="predicted"/>
<protein>
    <recommendedName>
        <fullName evidence="3">CHCH domain-containing protein</fullName>
    </recommendedName>
</protein>
<evidence type="ECO:0000259" key="3">
    <source>
        <dbReference type="Pfam" id="PF06747"/>
    </source>
</evidence>
<keyword evidence="5" id="KW-1185">Reference proteome</keyword>
<dbReference type="Pfam" id="PF06747">
    <property type="entry name" value="CHCH"/>
    <property type="match status" value="1"/>
</dbReference>
<feature type="region of interest" description="Disordered" evidence="2">
    <location>
        <begin position="127"/>
        <end position="168"/>
    </location>
</feature>
<evidence type="ECO:0000256" key="1">
    <source>
        <dbReference type="ARBA" id="ARBA00023157"/>
    </source>
</evidence>
<feature type="compositionally biased region" description="Low complexity" evidence="2">
    <location>
        <begin position="133"/>
        <end position="168"/>
    </location>
</feature>
<dbReference type="PROSITE" id="PS51808">
    <property type="entry name" value="CHCH"/>
    <property type="match status" value="1"/>
</dbReference>
<organism evidence="4 5">
    <name type="scientific">Scylla paramamosain</name>
    <name type="common">Mud crab</name>
    <dbReference type="NCBI Taxonomy" id="85552"/>
    <lineage>
        <taxon>Eukaryota</taxon>
        <taxon>Metazoa</taxon>
        <taxon>Ecdysozoa</taxon>
        <taxon>Arthropoda</taxon>
        <taxon>Crustacea</taxon>
        <taxon>Multicrustacea</taxon>
        <taxon>Malacostraca</taxon>
        <taxon>Eumalacostraca</taxon>
        <taxon>Eucarida</taxon>
        <taxon>Decapoda</taxon>
        <taxon>Pleocyemata</taxon>
        <taxon>Brachyura</taxon>
        <taxon>Eubrachyura</taxon>
        <taxon>Portunoidea</taxon>
        <taxon>Portunidae</taxon>
        <taxon>Portuninae</taxon>
        <taxon>Scylla</taxon>
    </lineage>
</organism>
<reference evidence="4 5" key="1">
    <citation type="submission" date="2023-03" db="EMBL/GenBank/DDBJ databases">
        <title>High-quality genome of Scylla paramamosain provides insights in environmental adaptation.</title>
        <authorList>
            <person name="Zhang L."/>
        </authorList>
    </citation>
    <scope>NUCLEOTIDE SEQUENCE [LARGE SCALE GENOMIC DNA]</scope>
    <source>
        <strain evidence="4">LZ_2023a</strain>
        <tissue evidence="4">Muscle</tissue>
    </source>
</reference>
<dbReference type="EMBL" id="JARAKH010000043">
    <property type="protein sequence ID" value="KAK8379620.1"/>
    <property type="molecule type" value="Genomic_DNA"/>
</dbReference>
<comment type="caution">
    <text evidence="4">The sequence shown here is derived from an EMBL/GenBank/DDBJ whole genome shotgun (WGS) entry which is preliminary data.</text>
</comment>
<dbReference type="InterPro" id="IPR010625">
    <property type="entry name" value="CHCH"/>
</dbReference>
<gene>
    <name evidence="4" type="ORF">O3P69_019526</name>
</gene>
<evidence type="ECO:0000256" key="2">
    <source>
        <dbReference type="SAM" id="MobiDB-lite"/>
    </source>
</evidence>
<evidence type="ECO:0000313" key="5">
    <source>
        <dbReference type="Proteomes" id="UP001487740"/>
    </source>
</evidence>
<dbReference type="Proteomes" id="UP001487740">
    <property type="component" value="Unassembled WGS sequence"/>
</dbReference>
<feature type="domain" description="CHCH" evidence="3">
    <location>
        <begin position="170"/>
        <end position="202"/>
    </location>
</feature>
<accession>A0AAW0SY12</accession>
<name>A0AAW0SY12_SCYPA</name>
<dbReference type="AlphaFoldDB" id="A0AAW0SY12"/>